<dbReference type="OrthoDB" id="9768851at2"/>
<dbReference type="Proteomes" id="UP000248021">
    <property type="component" value="Unassembled WGS sequence"/>
</dbReference>
<evidence type="ECO:0000313" key="3">
    <source>
        <dbReference type="Proteomes" id="UP000248021"/>
    </source>
</evidence>
<evidence type="ECO:0000313" key="2">
    <source>
        <dbReference type="EMBL" id="PXW61566.1"/>
    </source>
</evidence>
<protein>
    <submittedName>
        <fullName evidence="2">D-threo-aldose 1-dehydrogenase</fullName>
    </submittedName>
</protein>
<dbReference type="GO" id="GO:0005829">
    <property type="term" value="C:cytosol"/>
    <property type="evidence" value="ECO:0007669"/>
    <property type="project" value="TreeGrafter"/>
</dbReference>
<dbReference type="AlphaFoldDB" id="A0A2V3UDJ1"/>
<name>A0A2V3UDJ1_9HYPH</name>
<dbReference type="EMBL" id="QJJK01000003">
    <property type="protein sequence ID" value="PXW61566.1"/>
    <property type="molecule type" value="Genomic_DNA"/>
</dbReference>
<evidence type="ECO:0000259" key="1">
    <source>
        <dbReference type="Pfam" id="PF00248"/>
    </source>
</evidence>
<gene>
    <name evidence="2" type="ORF">C7450_10382</name>
</gene>
<dbReference type="InterPro" id="IPR023210">
    <property type="entry name" value="NADP_OxRdtase_dom"/>
</dbReference>
<dbReference type="Gene3D" id="3.20.20.100">
    <property type="entry name" value="NADP-dependent oxidoreductase domain"/>
    <property type="match status" value="1"/>
</dbReference>
<dbReference type="InterPro" id="IPR020471">
    <property type="entry name" value="AKR"/>
</dbReference>
<accession>A0A2V3UDJ1</accession>
<comment type="caution">
    <text evidence="2">The sequence shown here is derived from an EMBL/GenBank/DDBJ whole genome shotgun (WGS) entry which is preliminary data.</text>
</comment>
<dbReference type="PANTHER" id="PTHR42686:SF1">
    <property type="entry name" value="GH17980P-RELATED"/>
    <property type="match status" value="1"/>
</dbReference>
<reference evidence="2 3" key="1">
    <citation type="submission" date="2018-05" db="EMBL/GenBank/DDBJ databases">
        <title>Genomic Encyclopedia of Type Strains, Phase IV (KMG-IV): sequencing the most valuable type-strain genomes for metagenomic binning, comparative biology and taxonomic classification.</title>
        <authorList>
            <person name="Goeker M."/>
        </authorList>
    </citation>
    <scope>NUCLEOTIDE SEQUENCE [LARGE SCALE GENOMIC DNA]</scope>
    <source>
        <strain evidence="2 3">DSM 6462</strain>
    </source>
</reference>
<dbReference type="Pfam" id="PF00248">
    <property type="entry name" value="Aldo_ket_red"/>
    <property type="match status" value="1"/>
</dbReference>
<dbReference type="InterPro" id="IPR036812">
    <property type="entry name" value="NAD(P)_OxRdtase_dom_sf"/>
</dbReference>
<dbReference type="GO" id="GO:0016491">
    <property type="term" value="F:oxidoreductase activity"/>
    <property type="evidence" value="ECO:0007669"/>
    <property type="project" value="InterPro"/>
</dbReference>
<keyword evidence="3" id="KW-1185">Reference proteome</keyword>
<proteinExistence type="predicted"/>
<organism evidence="2 3">
    <name type="scientific">Chelatococcus asaccharovorans</name>
    <dbReference type="NCBI Taxonomy" id="28210"/>
    <lineage>
        <taxon>Bacteria</taxon>
        <taxon>Pseudomonadati</taxon>
        <taxon>Pseudomonadota</taxon>
        <taxon>Alphaproteobacteria</taxon>
        <taxon>Hyphomicrobiales</taxon>
        <taxon>Chelatococcaceae</taxon>
        <taxon>Chelatococcus</taxon>
    </lineage>
</organism>
<sequence>MTSARPGDTRLSLPPLGIGCGSLANADGEEAFRAMVGHALASGIGYFDTAPLYLGGQSERRLGEALRGLPRSQFLVSTKTGRYQDFEEPRPDRGARRSRFDYSAEATLRSVEESLGRLQLDYLDIVMIHDLSRFIHGEHFERHLELAMCGAYEALLSLRQSGIVRAIGVAAMDWRDCLELSRLGDFDAVMPAGAYTLLHRECGPLLDHCAATGAAFIAASPFNSGILATGTIVDAMHNFEPASPDVVRRVKHLERLCSAAGVPLSAAAIQFPKRHRAVSSVVVGCRSAQEVERNTALLALPVPDALWGELEEVASGWGTMSAA</sequence>
<dbReference type="CDD" id="cd19162">
    <property type="entry name" value="AKR_FDH"/>
    <property type="match status" value="1"/>
</dbReference>
<dbReference type="InterPro" id="IPR044477">
    <property type="entry name" value="FDH-like"/>
</dbReference>
<dbReference type="RefSeq" id="WP_110373872.1">
    <property type="nucleotide sequence ID" value="NZ_JAHBRY010000001.1"/>
</dbReference>
<feature type="domain" description="NADP-dependent oxidoreductase" evidence="1">
    <location>
        <begin position="16"/>
        <end position="313"/>
    </location>
</feature>
<dbReference type="PANTHER" id="PTHR42686">
    <property type="entry name" value="GH17980P-RELATED"/>
    <property type="match status" value="1"/>
</dbReference>
<dbReference type="SUPFAM" id="SSF51430">
    <property type="entry name" value="NAD(P)-linked oxidoreductase"/>
    <property type="match status" value="1"/>
</dbReference>